<proteinExistence type="predicted"/>
<dbReference type="InterPro" id="IPR000326">
    <property type="entry name" value="PAP2/HPO"/>
</dbReference>
<dbReference type="EMBL" id="ACEA01000017">
    <property type="protein sequence ID" value="EEG24332.1"/>
    <property type="molecule type" value="Genomic_DNA"/>
</dbReference>
<dbReference type="HOGENOM" id="CLU_072573_8_2_4"/>
<dbReference type="SUPFAM" id="SSF48317">
    <property type="entry name" value="Acid phosphatase/Vanadium-dependent haloperoxidase"/>
    <property type="match status" value="1"/>
</dbReference>
<dbReference type="Gene3D" id="1.20.144.10">
    <property type="entry name" value="Phosphatidic acid phosphatase type 2/haloperoxidase"/>
    <property type="match status" value="1"/>
</dbReference>
<feature type="transmembrane region" description="Helical" evidence="1">
    <location>
        <begin position="118"/>
        <end position="146"/>
    </location>
</feature>
<keyword evidence="1" id="KW-0472">Membrane</keyword>
<keyword evidence="1" id="KW-0812">Transmembrane</keyword>
<dbReference type="Proteomes" id="UP000005837">
    <property type="component" value="Unassembled WGS sequence"/>
</dbReference>
<dbReference type="AlphaFoldDB" id="C0DUD4"/>
<evidence type="ECO:0000313" key="3">
    <source>
        <dbReference type="EMBL" id="EEG24332.1"/>
    </source>
</evidence>
<dbReference type="eggNOG" id="COG0671">
    <property type="taxonomic scope" value="Bacteria"/>
</dbReference>
<feature type="domain" description="Phosphatidic acid phosphatase type 2/haloperoxidase" evidence="2">
    <location>
        <begin position="70"/>
        <end position="175"/>
    </location>
</feature>
<protein>
    <submittedName>
        <fullName evidence="3">PAP2 family protein</fullName>
    </submittedName>
</protein>
<evidence type="ECO:0000256" key="1">
    <source>
        <dbReference type="SAM" id="Phobius"/>
    </source>
</evidence>
<dbReference type="PANTHER" id="PTHR14969:SF13">
    <property type="entry name" value="AT30094P"/>
    <property type="match status" value="1"/>
</dbReference>
<feature type="transmembrane region" description="Helical" evidence="1">
    <location>
        <begin position="33"/>
        <end position="57"/>
    </location>
</feature>
<organism evidence="3 4">
    <name type="scientific">Eikenella corrodens ATCC 23834</name>
    <dbReference type="NCBI Taxonomy" id="546274"/>
    <lineage>
        <taxon>Bacteria</taxon>
        <taxon>Pseudomonadati</taxon>
        <taxon>Pseudomonadota</taxon>
        <taxon>Betaproteobacteria</taxon>
        <taxon>Neisseriales</taxon>
        <taxon>Neisseriaceae</taxon>
        <taxon>Eikenella</taxon>
    </lineage>
</organism>
<keyword evidence="1" id="KW-1133">Transmembrane helix</keyword>
<feature type="transmembrane region" description="Helical" evidence="1">
    <location>
        <begin position="64"/>
        <end position="83"/>
    </location>
</feature>
<evidence type="ECO:0000313" key="4">
    <source>
        <dbReference type="Proteomes" id="UP000005837"/>
    </source>
</evidence>
<comment type="caution">
    <text evidence="3">The sequence shown here is derived from an EMBL/GenBank/DDBJ whole genome shotgun (WGS) entry which is preliminary data.</text>
</comment>
<accession>C0DUD4</accession>
<evidence type="ECO:0000259" key="2">
    <source>
        <dbReference type="SMART" id="SM00014"/>
    </source>
</evidence>
<dbReference type="SMART" id="SM00014">
    <property type="entry name" value="acidPPc"/>
    <property type="match status" value="1"/>
</dbReference>
<feature type="transmembrane region" description="Helical" evidence="1">
    <location>
        <begin position="158"/>
        <end position="178"/>
    </location>
</feature>
<gene>
    <name evidence="3" type="ORF">EIKCOROL_00966</name>
</gene>
<dbReference type="PANTHER" id="PTHR14969">
    <property type="entry name" value="SPHINGOSINE-1-PHOSPHATE PHOSPHOHYDROLASE"/>
    <property type="match status" value="1"/>
</dbReference>
<name>C0DUD4_EIKCO</name>
<dbReference type="Pfam" id="PF01569">
    <property type="entry name" value="PAP2"/>
    <property type="match status" value="1"/>
</dbReference>
<dbReference type="InterPro" id="IPR036938">
    <property type="entry name" value="PAP2/HPO_sf"/>
</dbReference>
<sequence>MILRGLGMEFLHAINQSLFLFINADHDDHPGAIVIALLIAEYLTAITLAAVAVYLVWKHRRRRVVWLNVLCSLLLGMAATYLIRKGWHVPRPFDMQLGTNFLAHSVTSSFPSKHMTSLAAPLMSMCLFAPTRLVGVAGLMVAMSVAWSRVYLGVHWPLDMAGTLLVGLLAALTVKYGLRPLWMRWLDSADGQFAIQDKKAT</sequence>
<reference evidence="3 4" key="1">
    <citation type="submission" date="2009-01" db="EMBL/GenBank/DDBJ databases">
        <authorList>
            <person name="Fulton L."/>
            <person name="Clifton S."/>
            <person name="Chinwalla A.T."/>
            <person name="Mitreva M."/>
            <person name="Sodergren E."/>
            <person name="Weinstock G."/>
            <person name="Clifton S."/>
            <person name="Dooling D.J."/>
            <person name="Fulton B."/>
            <person name="Minx P."/>
            <person name="Pepin K.H."/>
            <person name="Johnson M."/>
            <person name="Bhonagiri V."/>
            <person name="Nash W.E."/>
            <person name="Mardis E.R."/>
            <person name="Wilson R.K."/>
        </authorList>
    </citation>
    <scope>NUCLEOTIDE SEQUENCE [LARGE SCALE GENOMIC DNA]</scope>
    <source>
        <strain evidence="3 4">ATCC 23834</strain>
    </source>
</reference>